<organism evidence="2 3">
    <name type="scientific">Thalassiosira pseudonana</name>
    <name type="common">Marine diatom</name>
    <name type="synonym">Cyclotella nana</name>
    <dbReference type="NCBI Taxonomy" id="35128"/>
    <lineage>
        <taxon>Eukaryota</taxon>
        <taxon>Sar</taxon>
        <taxon>Stramenopiles</taxon>
        <taxon>Ochrophyta</taxon>
        <taxon>Bacillariophyta</taxon>
        <taxon>Coscinodiscophyceae</taxon>
        <taxon>Thalassiosirophycidae</taxon>
        <taxon>Thalassiosirales</taxon>
        <taxon>Thalassiosiraceae</taxon>
        <taxon>Thalassiosira</taxon>
    </lineage>
</organism>
<sequence length="228" mass="25734">MESSTFTTTPTIIPQPRPKATHSTIQCWAHTRTGKRCNVKVNQREGEPIPIPYCDRHLQTGDGALKVVNHPFAGKALVARYDLPAKYRIAYWGHRGRCQTADREDRAISFYPPDPKTGRNIDPKVEGGRTLKTNNYNGVLNPGGTGDIVQYAACPGPNEKQNMRSTFQYFGKRNGDLGGLEFVTLMPIQKNTQLLHWYGSDWWSSRGLKRCDVGTKRYPATLRKKKEV</sequence>
<evidence type="ECO:0000313" key="2">
    <source>
        <dbReference type="EMBL" id="EED94396.1"/>
    </source>
</evidence>
<dbReference type="eggNOG" id="ENOG502SUF1">
    <property type="taxonomic scope" value="Eukaryota"/>
</dbReference>
<dbReference type="PaxDb" id="35128-Thaps3730"/>
<reference evidence="2 3" key="1">
    <citation type="journal article" date="2004" name="Science">
        <title>The genome of the diatom Thalassiosira pseudonana: ecology, evolution, and metabolism.</title>
        <authorList>
            <person name="Armbrust E.V."/>
            <person name="Berges J.A."/>
            <person name="Bowler C."/>
            <person name="Green B.R."/>
            <person name="Martinez D."/>
            <person name="Putnam N.H."/>
            <person name="Zhou S."/>
            <person name="Allen A.E."/>
            <person name="Apt K.E."/>
            <person name="Bechner M."/>
            <person name="Brzezinski M.A."/>
            <person name="Chaal B.K."/>
            <person name="Chiovitti A."/>
            <person name="Davis A.K."/>
            <person name="Demarest M.S."/>
            <person name="Detter J.C."/>
            <person name="Glavina T."/>
            <person name="Goodstein D."/>
            <person name="Hadi M.Z."/>
            <person name="Hellsten U."/>
            <person name="Hildebrand M."/>
            <person name="Jenkins B.D."/>
            <person name="Jurka J."/>
            <person name="Kapitonov V.V."/>
            <person name="Kroger N."/>
            <person name="Lau W.W."/>
            <person name="Lane T.W."/>
            <person name="Larimer F.W."/>
            <person name="Lippmeier J.C."/>
            <person name="Lucas S."/>
            <person name="Medina M."/>
            <person name="Montsant A."/>
            <person name="Obornik M."/>
            <person name="Parker M.S."/>
            <person name="Palenik B."/>
            <person name="Pazour G.J."/>
            <person name="Richardson P.M."/>
            <person name="Rynearson T.A."/>
            <person name="Saito M.A."/>
            <person name="Schwartz D.C."/>
            <person name="Thamatrakoln K."/>
            <person name="Valentin K."/>
            <person name="Vardi A."/>
            <person name="Wilkerson F.P."/>
            <person name="Rokhsar D.S."/>
        </authorList>
    </citation>
    <scope>NUCLEOTIDE SEQUENCE [LARGE SCALE GENOMIC DNA]</scope>
    <source>
        <strain evidence="2 3">CCMP1335</strain>
    </source>
</reference>
<dbReference type="OMA" id="GRDHAMH"/>
<proteinExistence type="predicted"/>
<name>B8BYL7_THAPS</name>
<dbReference type="KEGG" id="tps:THAPSDRAFT_3730"/>
<keyword evidence="3" id="KW-1185">Reference proteome</keyword>
<dbReference type="HOGENOM" id="CLU_1216887_0_0_1"/>
<evidence type="ECO:0000313" key="3">
    <source>
        <dbReference type="Proteomes" id="UP000001449"/>
    </source>
</evidence>
<dbReference type="Proteomes" id="UP000001449">
    <property type="component" value="Chromosome 3"/>
</dbReference>
<dbReference type="AlphaFoldDB" id="B8BYL7"/>
<dbReference type="GeneID" id="7449534"/>
<dbReference type="EMBL" id="CM000640">
    <property type="protein sequence ID" value="EED94396.1"/>
    <property type="molecule type" value="Genomic_DNA"/>
</dbReference>
<feature type="compositionally biased region" description="Low complexity" evidence="1">
    <location>
        <begin position="1"/>
        <end position="14"/>
    </location>
</feature>
<protein>
    <recommendedName>
        <fullName evidence="4">SET domain-containing protein</fullName>
    </recommendedName>
</protein>
<gene>
    <name evidence="2" type="ORF">THAPSDRAFT_3730</name>
</gene>
<dbReference type="InParanoid" id="B8BYL7"/>
<evidence type="ECO:0000256" key="1">
    <source>
        <dbReference type="SAM" id="MobiDB-lite"/>
    </source>
</evidence>
<feature type="region of interest" description="Disordered" evidence="1">
    <location>
        <begin position="1"/>
        <end position="20"/>
    </location>
</feature>
<evidence type="ECO:0008006" key="4">
    <source>
        <dbReference type="Google" id="ProtNLM"/>
    </source>
</evidence>
<dbReference type="RefSeq" id="XP_002288960.1">
    <property type="nucleotide sequence ID" value="XM_002288924.1"/>
</dbReference>
<accession>B8BYL7</accession>
<reference evidence="2 3" key="2">
    <citation type="journal article" date="2008" name="Nature">
        <title>The Phaeodactylum genome reveals the evolutionary history of diatom genomes.</title>
        <authorList>
            <person name="Bowler C."/>
            <person name="Allen A.E."/>
            <person name="Badger J.H."/>
            <person name="Grimwood J."/>
            <person name="Jabbari K."/>
            <person name="Kuo A."/>
            <person name="Maheswari U."/>
            <person name="Martens C."/>
            <person name="Maumus F."/>
            <person name="Otillar R.P."/>
            <person name="Rayko E."/>
            <person name="Salamov A."/>
            <person name="Vandepoele K."/>
            <person name="Beszteri B."/>
            <person name="Gruber A."/>
            <person name="Heijde M."/>
            <person name="Katinka M."/>
            <person name="Mock T."/>
            <person name="Valentin K."/>
            <person name="Verret F."/>
            <person name="Berges J.A."/>
            <person name="Brownlee C."/>
            <person name="Cadoret J.P."/>
            <person name="Chiovitti A."/>
            <person name="Choi C.J."/>
            <person name="Coesel S."/>
            <person name="De Martino A."/>
            <person name="Detter J.C."/>
            <person name="Durkin C."/>
            <person name="Falciatore A."/>
            <person name="Fournet J."/>
            <person name="Haruta M."/>
            <person name="Huysman M.J."/>
            <person name="Jenkins B.D."/>
            <person name="Jiroutova K."/>
            <person name="Jorgensen R.E."/>
            <person name="Joubert Y."/>
            <person name="Kaplan A."/>
            <person name="Kroger N."/>
            <person name="Kroth P.G."/>
            <person name="La Roche J."/>
            <person name="Lindquist E."/>
            <person name="Lommer M."/>
            <person name="Martin-Jezequel V."/>
            <person name="Lopez P.J."/>
            <person name="Lucas S."/>
            <person name="Mangogna M."/>
            <person name="McGinnis K."/>
            <person name="Medlin L.K."/>
            <person name="Montsant A."/>
            <person name="Oudot-Le Secq M.P."/>
            <person name="Napoli C."/>
            <person name="Obornik M."/>
            <person name="Parker M.S."/>
            <person name="Petit J.L."/>
            <person name="Porcel B.M."/>
            <person name="Poulsen N."/>
            <person name="Robison M."/>
            <person name="Rychlewski L."/>
            <person name="Rynearson T.A."/>
            <person name="Schmutz J."/>
            <person name="Shapiro H."/>
            <person name="Siaut M."/>
            <person name="Stanley M."/>
            <person name="Sussman M.R."/>
            <person name="Taylor A.R."/>
            <person name="Vardi A."/>
            <person name="von Dassow P."/>
            <person name="Vyverman W."/>
            <person name="Willis A."/>
            <person name="Wyrwicz L.S."/>
            <person name="Rokhsar D.S."/>
            <person name="Weissenbach J."/>
            <person name="Armbrust E.V."/>
            <person name="Green B.R."/>
            <person name="Van de Peer Y."/>
            <person name="Grigoriev I.V."/>
        </authorList>
    </citation>
    <scope>NUCLEOTIDE SEQUENCE [LARGE SCALE GENOMIC DNA]</scope>
    <source>
        <strain evidence="2 3">CCMP1335</strain>
    </source>
</reference>